<name>A0A0P0VLR4_ORYSJ</name>
<dbReference type="Gramene" id="Os02t0614325-00">
    <property type="protein sequence ID" value="Os02t0614325-00"/>
    <property type="gene ID" value="Os02g0614325"/>
</dbReference>
<dbReference type="Proteomes" id="UP000059680">
    <property type="component" value="Chromosome 2"/>
</dbReference>
<proteinExistence type="predicted"/>
<keyword evidence="2" id="KW-1185">Reference proteome</keyword>
<accession>A0A0P0VLR4</accession>
<organism evidence="1 2">
    <name type="scientific">Oryza sativa subsp. japonica</name>
    <name type="common">Rice</name>
    <dbReference type="NCBI Taxonomy" id="39947"/>
    <lineage>
        <taxon>Eukaryota</taxon>
        <taxon>Viridiplantae</taxon>
        <taxon>Streptophyta</taxon>
        <taxon>Embryophyta</taxon>
        <taxon>Tracheophyta</taxon>
        <taxon>Spermatophyta</taxon>
        <taxon>Magnoliopsida</taxon>
        <taxon>Liliopsida</taxon>
        <taxon>Poales</taxon>
        <taxon>Poaceae</taxon>
        <taxon>BOP clade</taxon>
        <taxon>Oryzoideae</taxon>
        <taxon>Oryzeae</taxon>
        <taxon>Oryzinae</taxon>
        <taxon>Oryza</taxon>
        <taxon>Oryza sativa</taxon>
    </lineage>
</organism>
<dbReference type="AlphaFoldDB" id="A0A0P0VLR4"/>
<dbReference type="PaxDb" id="39947-A0A0P0VLR4"/>
<sequence>AAVVDRRARRRLEEVVGGGAAEVQLLEVLEAVRGGSDGGVLLGLAPPARRRRRRLAVRVVHGERRRLLERDGRPAVVVVVVVRGGVGAHPDVGQAGDDAGAVHVGGAPDGGAGRLRVVRRLLQPPRRAAHRQRAALQDALDVVAAHVKVGDGVEPPELDRRDVVRLRRLLLGAYTQRLSS</sequence>
<reference evidence="1 2" key="2">
    <citation type="journal article" date="2013" name="Plant Cell Physiol.">
        <title>Rice Annotation Project Database (RAP-DB): an integrative and interactive database for rice genomics.</title>
        <authorList>
            <person name="Sakai H."/>
            <person name="Lee S.S."/>
            <person name="Tanaka T."/>
            <person name="Numa H."/>
            <person name="Kim J."/>
            <person name="Kawahara Y."/>
            <person name="Wakimoto H."/>
            <person name="Yang C.C."/>
            <person name="Iwamoto M."/>
            <person name="Abe T."/>
            <person name="Yamada Y."/>
            <person name="Muto A."/>
            <person name="Inokuchi H."/>
            <person name="Ikemura T."/>
            <person name="Matsumoto T."/>
            <person name="Sasaki T."/>
            <person name="Itoh T."/>
        </authorList>
    </citation>
    <scope>NUCLEOTIDE SEQUENCE [LARGE SCALE GENOMIC DNA]</scope>
    <source>
        <strain evidence="2">cv. Nipponbare</strain>
    </source>
</reference>
<reference evidence="2" key="1">
    <citation type="journal article" date="2005" name="Nature">
        <title>The map-based sequence of the rice genome.</title>
        <authorList>
            <consortium name="International rice genome sequencing project (IRGSP)"/>
            <person name="Matsumoto T."/>
            <person name="Wu J."/>
            <person name="Kanamori H."/>
            <person name="Katayose Y."/>
            <person name="Fujisawa M."/>
            <person name="Namiki N."/>
            <person name="Mizuno H."/>
            <person name="Yamamoto K."/>
            <person name="Antonio B.A."/>
            <person name="Baba T."/>
            <person name="Sakata K."/>
            <person name="Nagamura Y."/>
            <person name="Aoki H."/>
            <person name="Arikawa K."/>
            <person name="Arita K."/>
            <person name="Bito T."/>
            <person name="Chiden Y."/>
            <person name="Fujitsuka N."/>
            <person name="Fukunaka R."/>
            <person name="Hamada M."/>
            <person name="Harada C."/>
            <person name="Hayashi A."/>
            <person name="Hijishita S."/>
            <person name="Honda M."/>
            <person name="Hosokawa S."/>
            <person name="Ichikawa Y."/>
            <person name="Idonuma A."/>
            <person name="Iijima M."/>
            <person name="Ikeda M."/>
            <person name="Ikeno M."/>
            <person name="Ito K."/>
            <person name="Ito S."/>
            <person name="Ito T."/>
            <person name="Ito Y."/>
            <person name="Ito Y."/>
            <person name="Iwabuchi A."/>
            <person name="Kamiya K."/>
            <person name="Karasawa W."/>
            <person name="Kurita K."/>
            <person name="Katagiri S."/>
            <person name="Kikuta A."/>
            <person name="Kobayashi H."/>
            <person name="Kobayashi N."/>
            <person name="Machita K."/>
            <person name="Maehara T."/>
            <person name="Masukawa M."/>
            <person name="Mizubayashi T."/>
            <person name="Mukai Y."/>
            <person name="Nagasaki H."/>
            <person name="Nagata Y."/>
            <person name="Naito S."/>
            <person name="Nakashima M."/>
            <person name="Nakama Y."/>
            <person name="Nakamichi Y."/>
            <person name="Nakamura M."/>
            <person name="Meguro A."/>
            <person name="Negishi M."/>
            <person name="Ohta I."/>
            <person name="Ohta T."/>
            <person name="Okamoto M."/>
            <person name="Ono N."/>
            <person name="Saji S."/>
            <person name="Sakaguchi M."/>
            <person name="Sakai K."/>
            <person name="Shibata M."/>
            <person name="Shimokawa T."/>
            <person name="Song J."/>
            <person name="Takazaki Y."/>
            <person name="Terasawa K."/>
            <person name="Tsugane M."/>
            <person name="Tsuji K."/>
            <person name="Ueda S."/>
            <person name="Waki K."/>
            <person name="Yamagata H."/>
            <person name="Yamamoto M."/>
            <person name="Yamamoto S."/>
            <person name="Yamane H."/>
            <person name="Yoshiki S."/>
            <person name="Yoshihara R."/>
            <person name="Yukawa K."/>
            <person name="Zhong H."/>
            <person name="Yano M."/>
            <person name="Yuan Q."/>
            <person name="Ouyang S."/>
            <person name="Liu J."/>
            <person name="Jones K.M."/>
            <person name="Gansberger K."/>
            <person name="Moffat K."/>
            <person name="Hill J."/>
            <person name="Bera J."/>
            <person name="Fadrosh D."/>
            <person name="Jin S."/>
            <person name="Johri S."/>
            <person name="Kim M."/>
            <person name="Overton L."/>
            <person name="Reardon M."/>
            <person name="Tsitrin T."/>
            <person name="Vuong H."/>
            <person name="Weaver B."/>
            <person name="Ciecko A."/>
            <person name="Tallon L."/>
            <person name="Jackson J."/>
            <person name="Pai G."/>
            <person name="Aken S.V."/>
            <person name="Utterback T."/>
            <person name="Reidmuller S."/>
            <person name="Feldblyum T."/>
            <person name="Hsiao J."/>
            <person name="Zismann V."/>
            <person name="Iobst S."/>
            <person name="de Vazeille A.R."/>
            <person name="Buell C.R."/>
            <person name="Ying K."/>
            <person name="Li Y."/>
            <person name="Lu T."/>
            <person name="Huang Y."/>
            <person name="Zhao Q."/>
            <person name="Feng Q."/>
            <person name="Zhang L."/>
            <person name="Zhu J."/>
            <person name="Weng Q."/>
            <person name="Mu J."/>
            <person name="Lu Y."/>
            <person name="Fan D."/>
            <person name="Liu Y."/>
            <person name="Guan J."/>
            <person name="Zhang Y."/>
            <person name="Yu S."/>
            <person name="Liu X."/>
            <person name="Zhang Y."/>
            <person name="Hong G."/>
            <person name="Han B."/>
            <person name="Choisne N."/>
            <person name="Demange N."/>
            <person name="Orjeda G."/>
            <person name="Samain S."/>
            <person name="Cattolico L."/>
            <person name="Pelletier E."/>
            <person name="Couloux A."/>
            <person name="Segurens B."/>
            <person name="Wincker P."/>
            <person name="D'Hont A."/>
            <person name="Scarpelli C."/>
            <person name="Weissenbach J."/>
            <person name="Salanoubat M."/>
            <person name="Quetier F."/>
            <person name="Yu Y."/>
            <person name="Kim H.R."/>
            <person name="Rambo T."/>
            <person name="Currie J."/>
            <person name="Collura K."/>
            <person name="Luo M."/>
            <person name="Yang T."/>
            <person name="Ammiraju J.S.S."/>
            <person name="Engler F."/>
            <person name="Soderlund C."/>
            <person name="Wing R.A."/>
            <person name="Palmer L.E."/>
            <person name="de la Bastide M."/>
            <person name="Spiegel L."/>
            <person name="Nascimento L."/>
            <person name="Zutavern T."/>
            <person name="O'Shaughnessy A."/>
            <person name="Dike S."/>
            <person name="Dedhia N."/>
            <person name="Preston R."/>
            <person name="Balija V."/>
            <person name="McCombie W.R."/>
            <person name="Chow T."/>
            <person name="Chen H."/>
            <person name="Chung M."/>
            <person name="Chen C."/>
            <person name="Shaw J."/>
            <person name="Wu H."/>
            <person name="Hsiao K."/>
            <person name="Chao Y."/>
            <person name="Chu M."/>
            <person name="Cheng C."/>
            <person name="Hour A."/>
            <person name="Lee P."/>
            <person name="Lin S."/>
            <person name="Lin Y."/>
            <person name="Liou J."/>
            <person name="Liu S."/>
            <person name="Hsing Y."/>
            <person name="Raghuvanshi S."/>
            <person name="Mohanty A."/>
            <person name="Bharti A.K."/>
            <person name="Gaur A."/>
            <person name="Gupta V."/>
            <person name="Kumar D."/>
            <person name="Ravi V."/>
            <person name="Vij S."/>
            <person name="Kapur A."/>
            <person name="Khurana P."/>
            <person name="Khurana P."/>
            <person name="Khurana J.P."/>
            <person name="Tyagi A.K."/>
            <person name="Gaikwad K."/>
            <person name="Singh A."/>
            <person name="Dalal V."/>
            <person name="Srivastava S."/>
            <person name="Dixit A."/>
            <person name="Pal A.K."/>
            <person name="Ghazi I.A."/>
            <person name="Yadav M."/>
            <person name="Pandit A."/>
            <person name="Bhargava A."/>
            <person name="Sureshbabu K."/>
            <person name="Batra K."/>
            <person name="Sharma T.R."/>
            <person name="Mohapatra T."/>
            <person name="Singh N.K."/>
            <person name="Messing J."/>
            <person name="Nelson A.B."/>
            <person name="Fuks G."/>
            <person name="Kavchok S."/>
            <person name="Keizer G."/>
            <person name="Linton E."/>
            <person name="Llaca V."/>
            <person name="Song R."/>
            <person name="Tanyolac B."/>
            <person name="Young S."/>
            <person name="Ho-Il K."/>
            <person name="Hahn J.H."/>
            <person name="Sangsakoo G."/>
            <person name="Vanavichit A."/>
            <person name="de Mattos Luiz.A.T."/>
            <person name="Zimmer P.D."/>
            <person name="Malone G."/>
            <person name="Dellagostin O."/>
            <person name="de Oliveira A.C."/>
            <person name="Bevan M."/>
            <person name="Bancroft I."/>
            <person name="Minx P."/>
            <person name="Cordum H."/>
            <person name="Wilson R."/>
            <person name="Cheng Z."/>
            <person name="Jin W."/>
            <person name="Jiang J."/>
            <person name="Leong S.A."/>
            <person name="Iwama H."/>
            <person name="Gojobori T."/>
            <person name="Itoh T."/>
            <person name="Niimura Y."/>
            <person name="Fujii Y."/>
            <person name="Habara T."/>
            <person name="Sakai H."/>
            <person name="Sato Y."/>
            <person name="Wilson G."/>
            <person name="Kumar K."/>
            <person name="McCouch S."/>
            <person name="Juretic N."/>
            <person name="Hoen D."/>
            <person name="Wright S."/>
            <person name="Bruskiewich R."/>
            <person name="Bureau T."/>
            <person name="Miyao A."/>
            <person name="Hirochika H."/>
            <person name="Nishikawa T."/>
            <person name="Kadowaki K."/>
            <person name="Sugiura M."/>
            <person name="Burr B."/>
            <person name="Sasaki T."/>
        </authorList>
    </citation>
    <scope>NUCLEOTIDE SEQUENCE [LARGE SCALE GENOMIC DNA]</scope>
    <source>
        <strain evidence="2">cv. Nipponbare</strain>
    </source>
</reference>
<protein>
    <submittedName>
        <fullName evidence="1">Os02g0614325 protein</fullName>
    </submittedName>
</protein>
<dbReference type="InParanoid" id="A0A0P0VLR4"/>
<feature type="non-terminal residue" evidence="1">
    <location>
        <position position="1"/>
    </location>
</feature>
<evidence type="ECO:0000313" key="2">
    <source>
        <dbReference type="Proteomes" id="UP000059680"/>
    </source>
</evidence>
<evidence type="ECO:0000313" key="1">
    <source>
        <dbReference type="EMBL" id="BAS79750.1"/>
    </source>
</evidence>
<reference evidence="1 2" key="3">
    <citation type="journal article" date="2013" name="Rice">
        <title>Improvement of the Oryza sativa Nipponbare reference genome using next generation sequence and optical map data.</title>
        <authorList>
            <person name="Kawahara Y."/>
            <person name="de la Bastide M."/>
            <person name="Hamilton J.P."/>
            <person name="Kanamori H."/>
            <person name="McCombie W.R."/>
            <person name="Ouyang S."/>
            <person name="Schwartz D.C."/>
            <person name="Tanaka T."/>
            <person name="Wu J."/>
            <person name="Zhou S."/>
            <person name="Childs K.L."/>
            <person name="Davidson R.M."/>
            <person name="Lin H."/>
            <person name="Quesada-Ocampo L."/>
            <person name="Vaillancourt B."/>
            <person name="Sakai H."/>
            <person name="Lee S.S."/>
            <person name="Kim J."/>
            <person name="Numa H."/>
            <person name="Itoh T."/>
            <person name="Buell C.R."/>
            <person name="Matsumoto T."/>
        </authorList>
    </citation>
    <scope>NUCLEOTIDE SEQUENCE [LARGE SCALE GENOMIC DNA]</scope>
    <source>
        <strain evidence="2">cv. Nipponbare</strain>
    </source>
</reference>
<gene>
    <name evidence="1" type="ordered locus">Os02g0614325</name>
    <name evidence="1" type="ORF">OSNPB_020614325</name>
</gene>
<dbReference type="EMBL" id="AP014958">
    <property type="protein sequence ID" value="BAS79750.1"/>
    <property type="molecule type" value="Genomic_DNA"/>
</dbReference>